<organism evidence="1 2">
    <name type="scientific">Gymnopus androsaceus JB14</name>
    <dbReference type="NCBI Taxonomy" id="1447944"/>
    <lineage>
        <taxon>Eukaryota</taxon>
        <taxon>Fungi</taxon>
        <taxon>Dikarya</taxon>
        <taxon>Basidiomycota</taxon>
        <taxon>Agaricomycotina</taxon>
        <taxon>Agaricomycetes</taxon>
        <taxon>Agaricomycetidae</taxon>
        <taxon>Agaricales</taxon>
        <taxon>Marasmiineae</taxon>
        <taxon>Omphalotaceae</taxon>
        <taxon>Gymnopus</taxon>
    </lineage>
</organism>
<dbReference type="Proteomes" id="UP000799118">
    <property type="component" value="Unassembled WGS sequence"/>
</dbReference>
<gene>
    <name evidence="1" type="ORF">BT96DRAFT_838878</name>
</gene>
<dbReference type="AlphaFoldDB" id="A0A6A4GNA2"/>
<evidence type="ECO:0000313" key="1">
    <source>
        <dbReference type="EMBL" id="KAE9386654.1"/>
    </source>
</evidence>
<keyword evidence="2" id="KW-1185">Reference proteome</keyword>
<name>A0A6A4GNA2_9AGAR</name>
<accession>A0A6A4GNA2</accession>
<dbReference type="EMBL" id="ML769859">
    <property type="protein sequence ID" value="KAE9386654.1"/>
    <property type="molecule type" value="Genomic_DNA"/>
</dbReference>
<proteinExistence type="predicted"/>
<dbReference type="OrthoDB" id="3269001at2759"/>
<protein>
    <submittedName>
        <fullName evidence="1">Uncharacterized protein</fullName>
    </submittedName>
</protein>
<reference evidence="1" key="1">
    <citation type="journal article" date="2019" name="Environ. Microbiol.">
        <title>Fungal ecological strategies reflected in gene transcription - a case study of two litter decomposers.</title>
        <authorList>
            <person name="Barbi F."/>
            <person name="Kohler A."/>
            <person name="Barry K."/>
            <person name="Baskaran P."/>
            <person name="Daum C."/>
            <person name="Fauchery L."/>
            <person name="Ihrmark K."/>
            <person name="Kuo A."/>
            <person name="LaButti K."/>
            <person name="Lipzen A."/>
            <person name="Morin E."/>
            <person name="Grigoriev I.V."/>
            <person name="Henrissat B."/>
            <person name="Lindahl B."/>
            <person name="Martin F."/>
        </authorList>
    </citation>
    <scope>NUCLEOTIDE SEQUENCE</scope>
    <source>
        <strain evidence="1">JB14</strain>
    </source>
</reference>
<sequence length="124" mass="14049">MKGIRCAYAWFNSVNFSGVETHAGNANIFYRPSPNQAPVAGQIQWIKKKPMPNGTILHLHVWPYKQLLKHLYDPFLQYPHFSATMYSLTLSTTADVITLDDIIAHAACFDYSLGRSVLVNLSRH</sequence>
<evidence type="ECO:0000313" key="2">
    <source>
        <dbReference type="Proteomes" id="UP000799118"/>
    </source>
</evidence>